<dbReference type="Proteomes" id="UP001164743">
    <property type="component" value="Chromosome 9A"/>
</dbReference>
<name>A0ABY7CSF2_9BASI</name>
<accession>A0ABY7CSF2</accession>
<reference evidence="1" key="1">
    <citation type="submission" date="2022-10" db="EMBL/GenBank/DDBJ databases">
        <title>Puccinia triticina Genome sequencing and assembly.</title>
        <authorList>
            <person name="Li C."/>
        </authorList>
    </citation>
    <scope>NUCLEOTIDE SEQUENCE</scope>
    <source>
        <strain evidence="1">Pt15</strain>
    </source>
</reference>
<keyword evidence="2" id="KW-1185">Reference proteome</keyword>
<organism evidence="1 2">
    <name type="scientific">Puccinia triticina</name>
    <dbReference type="NCBI Taxonomy" id="208348"/>
    <lineage>
        <taxon>Eukaryota</taxon>
        <taxon>Fungi</taxon>
        <taxon>Dikarya</taxon>
        <taxon>Basidiomycota</taxon>
        <taxon>Pucciniomycotina</taxon>
        <taxon>Pucciniomycetes</taxon>
        <taxon>Pucciniales</taxon>
        <taxon>Pucciniaceae</taxon>
        <taxon>Puccinia</taxon>
    </lineage>
</organism>
<sequence length="53" mass="5842">MAFAQQTVPATGRAGPLYKPALRDFLAGRRCLGEWFTRLAKEFLEESAAVLDA</sequence>
<dbReference type="GeneID" id="77813355"/>
<evidence type="ECO:0000313" key="2">
    <source>
        <dbReference type="Proteomes" id="UP001164743"/>
    </source>
</evidence>
<dbReference type="RefSeq" id="XP_053023699.1">
    <property type="nucleotide sequence ID" value="XM_053172460.1"/>
</dbReference>
<protein>
    <submittedName>
        <fullName evidence="1">Uncharacterized protein</fullName>
    </submittedName>
</protein>
<evidence type="ECO:0000313" key="1">
    <source>
        <dbReference type="EMBL" id="WAQ88144.1"/>
    </source>
</evidence>
<dbReference type="EMBL" id="CP110429">
    <property type="protein sequence ID" value="WAQ88144.1"/>
    <property type="molecule type" value="Genomic_DNA"/>
</dbReference>
<proteinExistence type="predicted"/>
<gene>
    <name evidence="1" type="ORF">PtA15_9A269</name>
</gene>